<dbReference type="EnsemblPlants" id="MELO3C035744.2.1">
    <property type="protein sequence ID" value="MELO3C035744.2.1"/>
    <property type="gene ID" value="MELO3C035744.2"/>
</dbReference>
<dbReference type="GO" id="GO:0005506">
    <property type="term" value="F:iron ion binding"/>
    <property type="evidence" value="ECO:0007669"/>
    <property type="project" value="InterPro"/>
</dbReference>
<protein>
    <submittedName>
        <fullName evidence="6">Uncharacterized protein</fullName>
    </submittedName>
</protein>
<dbReference type="InterPro" id="IPR036396">
    <property type="entry name" value="Cyt_P450_sf"/>
</dbReference>
<comment type="similarity">
    <text evidence="1">Belongs to the cytochrome P450 family.</text>
</comment>
<evidence type="ECO:0000256" key="5">
    <source>
        <dbReference type="ARBA" id="ARBA00023004"/>
    </source>
</evidence>
<evidence type="ECO:0000256" key="1">
    <source>
        <dbReference type="ARBA" id="ARBA00010617"/>
    </source>
</evidence>
<evidence type="ECO:0000256" key="3">
    <source>
        <dbReference type="ARBA" id="ARBA00022723"/>
    </source>
</evidence>
<dbReference type="SUPFAM" id="SSF48264">
    <property type="entry name" value="Cytochrome P450"/>
    <property type="match status" value="1"/>
</dbReference>
<proteinExistence type="inferred from homology"/>
<evidence type="ECO:0000313" key="6">
    <source>
        <dbReference type="EnsemblPlants" id="MELO3C035744.2.1"/>
    </source>
</evidence>
<evidence type="ECO:0000256" key="4">
    <source>
        <dbReference type="ARBA" id="ARBA00023002"/>
    </source>
</evidence>
<dbReference type="GO" id="GO:0004497">
    <property type="term" value="F:monooxygenase activity"/>
    <property type="evidence" value="ECO:0007669"/>
    <property type="project" value="InterPro"/>
</dbReference>
<dbReference type="GO" id="GO:0016705">
    <property type="term" value="F:oxidoreductase activity, acting on paired donors, with incorporation or reduction of molecular oxygen"/>
    <property type="evidence" value="ECO:0007669"/>
    <property type="project" value="InterPro"/>
</dbReference>
<dbReference type="Gene3D" id="1.10.630.10">
    <property type="entry name" value="Cytochrome P450"/>
    <property type="match status" value="1"/>
</dbReference>
<keyword evidence="3" id="KW-0479">Metal-binding</keyword>
<keyword evidence="5" id="KW-0408">Iron</keyword>
<name>A0A9I9EMC7_CUCME</name>
<accession>A0A9I9EMC7</accession>
<reference evidence="6" key="1">
    <citation type="submission" date="2023-03" db="UniProtKB">
        <authorList>
            <consortium name="EnsemblPlants"/>
        </authorList>
    </citation>
    <scope>IDENTIFICATION</scope>
</reference>
<dbReference type="PRINTS" id="PR00463">
    <property type="entry name" value="EP450I"/>
</dbReference>
<dbReference type="PANTHER" id="PTHR47955:SF8">
    <property type="entry name" value="CYTOCHROME P450 71D11-LIKE"/>
    <property type="match status" value="1"/>
</dbReference>
<sequence length="126" mass="14189">MTLKVIVKLLDNSILSLMISLHLLDLNKTWMMDSISLSALSKIQSLAALSKKYGPLMFLKLGQTPTLVISSPIMAREVRKTHDLKFINRPQTTAGIFLLYGCQDMPFSPYGEYCGDEPKRCVFLSF</sequence>
<dbReference type="InterPro" id="IPR002401">
    <property type="entry name" value="Cyt_P450_E_grp-I"/>
</dbReference>
<keyword evidence="2" id="KW-0349">Heme</keyword>
<dbReference type="Pfam" id="PF00067">
    <property type="entry name" value="p450"/>
    <property type="match status" value="1"/>
</dbReference>
<dbReference type="AlphaFoldDB" id="A0A9I9EMC7"/>
<evidence type="ECO:0000256" key="2">
    <source>
        <dbReference type="ARBA" id="ARBA00022617"/>
    </source>
</evidence>
<dbReference type="InterPro" id="IPR001128">
    <property type="entry name" value="Cyt_P450"/>
</dbReference>
<dbReference type="Gramene" id="MELO3C035744.2.1">
    <property type="protein sequence ID" value="MELO3C035744.2.1"/>
    <property type="gene ID" value="MELO3C035744.2"/>
</dbReference>
<keyword evidence="4" id="KW-0560">Oxidoreductase</keyword>
<dbReference type="GO" id="GO:0020037">
    <property type="term" value="F:heme binding"/>
    <property type="evidence" value="ECO:0007669"/>
    <property type="project" value="InterPro"/>
</dbReference>
<organism evidence="6">
    <name type="scientific">Cucumis melo</name>
    <name type="common">Muskmelon</name>
    <dbReference type="NCBI Taxonomy" id="3656"/>
    <lineage>
        <taxon>Eukaryota</taxon>
        <taxon>Viridiplantae</taxon>
        <taxon>Streptophyta</taxon>
        <taxon>Embryophyta</taxon>
        <taxon>Tracheophyta</taxon>
        <taxon>Spermatophyta</taxon>
        <taxon>Magnoliopsida</taxon>
        <taxon>eudicotyledons</taxon>
        <taxon>Gunneridae</taxon>
        <taxon>Pentapetalae</taxon>
        <taxon>rosids</taxon>
        <taxon>fabids</taxon>
        <taxon>Cucurbitales</taxon>
        <taxon>Cucurbitaceae</taxon>
        <taxon>Benincaseae</taxon>
        <taxon>Cucumis</taxon>
    </lineage>
</organism>
<dbReference type="PANTHER" id="PTHR47955">
    <property type="entry name" value="CYTOCHROME P450 FAMILY 71 PROTEIN"/>
    <property type="match status" value="1"/>
</dbReference>